<dbReference type="InterPro" id="IPR029063">
    <property type="entry name" value="SAM-dependent_MTases_sf"/>
</dbReference>
<dbReference type="EMBL" id="VSSQ01015118">
    <property type="protein sequence ID" value="MPM55113.1"/>
    <property type="molecule type" value="Genomic_DNA"/>
</dbReference>
<dbReference type="InterPro" id="IPR052939">
    <property type="entry name" value="23S_rRNA_MeTrnsfrase_RlmA"/>
</dbReference>
<sequence>MFHVIINRHEAFDISEVYRLLKPNGVFITQQVGGLNNKELSKFLLSDFKEAISSDHTLKSNVELLKNKGFAILKSDENFPKLRFFDVGALVYFAKIIQWEFPNFSVESCFKQLCDLQQLIEKQGFVESTEHRFIIVAQKLEGRN</sequence>
<protein>
    <recommendedName>
        <fullName evidence="2">Methyltransferase type 11 domain-containing protein</fullName>
    </recommendedName>
</protein>
<dbReference type="PANTHER" id="PTHR43460">
    <property type="entry name" value="METHYLTRANSFERASE"/>
    <property type="match status" value="1"/>
</dbReference>
<dbReference type="Gene3D" id="3.40.50.150">
    <property type="entry name" value="Vaccinia Virus protein VP39"/>
    <property type="match status" value="1"/>
</dbReference>
<evidence type="ECO:0008006" key="2">
    <source>
        <dbReference type="Google" id="ProtNLM"/>
    </source>
</evidence>
<comment type="caution">
    <text evidence="1">The sequence shown here is derived from an EMBL/GenBank/DDBJ whole genome shotgun (WGS) entry which is preliminary data.</text>
</comment>
<dbReference type="SUPFAM" id="SSF53335">
    <property type="entry name" value="S-adenosyl-L-methionine-dependent methyltransferases"/>
    <property type="match status" value="1"/>
</dbReference>
<accession>A0A645AW31</accession>
<gene>
    <name evidence="1" type="ORF">SDC9_101898</name>
</gene>
<dbReference type="AlphaFoldDB" id="A0A645AW31"/>
<evidence type="ECO:0000313" key="1">
    <source>
        <dbReference type="EMBL" id="MPM55113.1"/>
    </source>
</evidence>
<name>A0A645AW31_9ZZZZ</name>
<dbReference type="PANTHER" id="PTHR43460:SF1">
    <property type="entry name" value="METHYLTRANSFERASE TYPE 11 DOMAIN-CONTAINING PROTEIN"/>
    <property type="match status" value="1"/>
</dbReference>
<proteinExistence type="predicted"/>
<organism evidence="1">
    <name type="scientific">bioreactor metagenome</name>
    <dbReference type="NCBI Taxonomy" id="1076179"/>
    <lineage>
        <taxon>unclassified sequences</taxon>
        <taxon>metagenomes</taxon>
        <taxon>ecological metagenomes</taxon>
    </lineage>
</organism>
<reference evidence="1" key="1">
    <citation type="submission" date="2019-08" db="EMBL/GenBank/DDBJ databases">
        <authorList>
            <person name="Kucharzyk K."/>
            <person name="Murdoch R.W."/>
            <person name="Higgins S."/>
            <person name="Loffler F."/>
        </authorList>
    </citation>
    <scope>NUCLEOTIDE SEQUENCE</scope>
</reference>